<dbReference type="Proteomes" id="UP000186601">
    <property type="component" value="Unassembled WGS sequence"/>
</dbReference>
<dbReference type="Pfam" id="PF09804">
    <property type="entry name" value="DENND11"/>
    <property type="match status" value="1"/>
</dbReference>
<dbReference type="PANTHER" id="PTHR28153:SF1">
    <property type="entry name" value="DUF4484 DOMAIN-CONTAINING PROTEIN"/>
    <property type="match status" value="1"/>
</dbReference>
<sequence length="519" mass="57806">MWNSIVFQVGYIKLKRTYFTKDNHQGVCIFRRRQTAEQGHRGFRLSSLGILLAESTRPRPWKHVSALKTLVHAIYSPLEDREALEPIESDWDHARAFFEERRVRQVDLGGAGDWKGWDSELEGELATPKANPTLHLPHMLRILGPSSLTLYKHILGRRRILVYTLPPVEAACVFCQVAADLCYEDQLEENVLESTGRLKGKSKGGIKVLGMVTLNDLGRLEQESQTGRGWIACTTDAIFLEKPSYYDLLVDLTTTPARGSRPAFSAAKSIEQIGGRGPSHRLSSIHFSWSDVKLYGKSKPGSATGWPDVWRVYEDVCVICAGLWAGTWRATSAGDVRTDDWQSVHLDAEDELQSRMTSPSRAYSRNFDMDSRPSRSQSTGEDGVLLNRTSKAMRRASGNSIWTWTNGRGAAEGSSSSRRFKENSDEDTEDASARHEREAFATLALLQTFQNNTNVLLTRLGDILPQKCSHSHNLASSGSPVVLTPRDLLSLDLGPLSGLDGHFLEWIAEEYGGGLMSRA</sequence>
<feature type="compositionally biased region" description="Polar residues" evidence="1">
    <location>
        <begin position="354"/>
        <end position="363"/>
    </location>
</feature>
<feature type="compositionally biased region" description="Low complexity" evidence="1">
    <location>
        <begin position="407"/>
        <end position="417"/>
    </location>
</feature>
<accession>A0A2R6P2T4</accession>
<proteinExistence type="predicted"/>
<feature type="region of interest" description="Disordered" evidence="1">
    <location>
        <begin position="350"/>
        <end position="390"/>
    </location>
</feature>
<reference evidence="2 3" key="1">
    <citation type="submission" date="2018-02" db="EMBL/GenBank/DDBJ databases">
        <title>Genome sequence of the basidiomycete white-rot fungus Phlebia centrifuga.</title>
        <authorList>
            <person name="Granchi Z."/>
            <person name="Peng M."/>
            <person name="de Vries R.P."/>
            <person name="Hilden K."/>
            <person name="Makela M.R."/>
            <person name="Grigoriev I."/>
            <person name="Riley R."/>
        </authorList>
    </citation>
    <scope>NUCLEOTIDE SEQUENCE [LARGE SCALE GENOMIC DNA]</scope>
    <source>
        <strain evidence="2 3">FBCC195</strain>
    </source>
</reference>
<dbReference type="AlphaFoldDB" id="A0A2R6P2T4"/>
<dbReference type="STRING" id="98765.A0A2R6P2T4"/>
<dbReference type="EMBL" id="MLYV02000540">
    <property type="protein sequence ID" value="PSR84209.1"/>
    <property type="molecule type" value="Genomic_DNA"/>
</dbReference>
<dbReference type="PANTHER" id="PTHR28153">
    <property type="entry name" value="PROTEIN, PUTATIVE-RELATED"/>
    <property type="match status" value="1"/>
</dbReference>
<protein>
    <submittedName>
        <fullName evidence="2">Uncharacterized protein</fullName>
    </submittedName>
</protein>
<name>A0A2R6P2T4_9APHY</name>
<dbReference type="InterPro" id="IPR018626">
    <property type="entry name" value="LCHN/Anr2"/>
</dbReference>
<dbReference type="OrthoDB" id="2152680at2759"/>
<feature type="region of interest" description="Disordered" evidence="1">
    <location>
        <begin position="403"/>
        <end position="435"/>
    </location>
</feature>
<organism evidence="2 3">
    <name type="scientific">Hermanssonia centrifuga</name>
    <dbReference type="NCBI Taxonomy" id="98765"/>
    <lineage>
        <taxon>Eukaryota</taxon>
        <taxon>Fungi</taxon>
        <taxon>Dikarya</taxon>
        <taxon>Basidiomycota</taxon>
        <taxon>Agaricomycotina</taxon>
        <taxon>Agaricomycetes</taxon>
        <taxon>Polyporales</taxon>
        <taxon>Meruliaceae</taxon>
        <taxon>Hermanssonia</taxon>
    </lineage>
</organism>
<gene>
    <name evidence="2" type="ORF">PHLCEN_2v5497</name>
</gene>
<keyword evidence="3" id="KW-1185">Reference proteome</keyword>
<dbReference type="GO" id="GO:0005811">
    <property type="term" value="C:lipid droplet"/>
    <property type="evidence" value="ECO:0007669"/>
    <property type="project" value="TreeGrafter"/>
</dbReference>
<evidence type="ECO:0000313" key="2">
    <source>
        <dbReference type="EMBL" id="PSR84209.1"/>
    </source>
</evidence>
<evidence type="ECO:0000256" key="1">
    <source>
        <dbReference type="SAM" id="MobiDB-lite"/>
    </source>
</evidence>
<dbReference type="InterPro" id="IPR053056">
    <property type="entry name" value="Lipid_Metab_Assoc_Protein"/>
</dbReference>
<comment type="caution">
    <text evidence="2">The sequence shown here is derived from an EMBL/GenBank/DDBJ whole genome shotgun (WGS) entry which is preliminary data.</text>
</comment>
<evidence type="ECO:0000313" key="3">
    <source>
        <dbReference type="Proteomes" id="UP000186601"/>
    </source>
</evidence>